<dbReference type="PANTHER" id="PTHR33164:SF99">
    <property type="entry name" value="MARR FAMILY REGULATORY PROTEIN"/>
    <property type="match status" value="1"/>
</dbReference>
<dbReference type="PANTHER" id="PTHR33164">
    <property type="entry name" value="TRANSCRIPTIONAL REGULATOR, MARR FAMILY"/>
    <property type="match status" value="1"/>
</dbReference>
<gene>
    <name evidence="2" type="ORF">ACFY35_13705</name>
</gene>
<dbReference type="PROSITE" id="PS50995">
    <property type="entry name" value="HTH_MARR_2"/>
    <property type="match status" value="1"/>
</dbReference>
<dbReference type="InterPro" id="IPR036388">
    <property type="entry name" value="WH-like_DNA-bd_sf"/>
</dbReference>
<name>A0ABW6WAZ4_9ACTN</name>
<dbReference type="InterPro" id="IPR000835">
    <property type="entry name" value="HTH_MarR-typ"/>
</dbReference>
<dbReference type="EMBL" id="JBIAZU010000002">
    <property type="protein sequence ID" value="MFF5290494.1"/>
    <property type="molecule type" value="Genomic_DNA"/>
</dbReference>
<dbReference type="InterPro" id="IPR039422">
    <property type="entry name" value="MarR/SlyA-like"/>
</dbReference>
<dbReference type="InterPro" id="IPR036390">
    <property type="entry name" value="WH_DNA-bd_sf"/>
</dbReference>
<dbReference type="RefSeq" id="WP_020510515.1">
    <property type="nucleotide sequence ID" value="NZ_JBIAZU010000002.1"/>
</dbReference>
<sequence length="153" mass="16486">MASLSIVDGLAQLSFLVLGRLERRAAEHDLSIVQTRLLGVLRDRRPTMLELAKLLGLDKSSVSGLVDRAERRGLVTRIPSAADRRSVLVGLTEQGRTLAAEVAARFEADVTEILALLPDADRKSLSSLVSGLLVAHARANGVDLFDTLVPSHE</sequence>
<feature type="domain" description="HTH marR-type" evidence="1">
    <location>
        <begin position="1"/>
        <end position="134"/>
    </location>
</feature>
<evidence type="ECO:0000259" key="1">
    <source>
        <dbReference type="PROSITE" id="PS50995"/>
    </source>
</evidence>
<keyword evidence="3" id="KW-1185">Reference proteome</keyword>
<accession>A0ABW6WAZ4</accession>
<dbReference type="Pfam" id="PF12802">
    <property type="entry name" value="MarR_2"/>
    <property type="match status" value="1"/>
</dbReference>
<dbReference type="Proteomes" id="UP001602245">
    <property type="component" value="Unassembled WGS sequence"/>
</dbReference>
<comment type="caution">
    <text evidence="2">The sequence shown here is derived from an EMBL/GenBank/DDBJ whole genome shotgun (WGS) entry which is preliminary data.</text>
</comment>
<proteinExistence type="predicted"/>
<protein>
    <submittedName>
        <fullName evidence="2">MarR family winged helix-turn-helix transcriptional regulator</fullName>
    </submittedName>
</protein>
<evidence type="ECO:0000313" key="3">
    <source>
        <dbReference type="Proteomes" id="UP001602245"/>
    </source>
</evidence>
<evidence type="ECO:0000313" key="2">
    <source>
        <dbReference type="EMBL" id="MFF5290494.1"/>
    </source>
</evidence>
<dbReference type="SMART" id="SM00347">
    <property type="entry name" value="HTH_MARR"/>
    <property type="match status" value="1"/>
</dbReference>
<dbReference type="Gene3D" id="1.10.10.10">
    <property type="entry name" value="Winged helix-like DNA-binding domain superfamily/Winged helix DNA-binding domain"/>
    <property type="match status" value="1"/>
</dbReference>
<dbReference type="PRINTS" id="PR00598">
    <property type="entry name" value="HTHMARR"/>
</dbReference>
<dbReference type="SUPFAM" id="SSF46785">
    <property type="entry name" value="Winged helix' DNA-binding domain"/>
    <property type="match status" value="1"/>
</dbReference>
<reference evidence="2 3" key="1">
    <citation type="submission" date="2024-10" db="EMBL/GenBank/DDBJ databases">
        <title>The Natural Products Discovery Center: Release of the First 8490 Sequenced Strains for Exploring Actinobacteria Biosynthetic Diversity.</title>
        <authorList>
            <person name="Kalkreuter E."/>
            <person name="Kautsar S.A."/>
            <person name="Yang D."/>
            <person name="Bader C.D."/>
            <person name="Teijaro C.N."/>
            <person name="Fluegel L."/>
            <person name="Davis C.M."/>
            <person name="Simpson J.R."/>
            <person name="Lauterbach L."/>
            <person name="Steele A.D."/>
            <person name="Gui C."/>
            <person name="Meng S."/>
            <person name="Li G."/>
            <person name="Viehrig K."/>
            <person name="Ye F."/>
            <person name="Su P."/>
            <person name="Kiefer A.F."/>
            <person name="Nichols A."/>
            <person name="Cepeda A.J."/>
            <person name="Yan W."/>
            <person name="Fan B."/>
            <person name="Jiang Y."/>
            <person name="Adhikari A."/>
            <person name="Zheng C.-J."/>
            <person name="Schuster L."/>
            <person name="Cowan T.M."/>
            <person name="Smanski M.J."/>
            <person name="Chevrette M.G."/>
            <person name="De Carvalho L.P.S."/>
            <person name="Shen B."/>
        </authorList>
    </citation>
    <scope>NUCLEOTIDE SEQUENCE [LARGE SCALE GENOMIC DNA]</scope>
    <source>
        <strain evidence="2 3">NPDC000087</strain>
    </source>
</reference>
<organism evidence="2 3">
    <name type="scientific">Paractinoplanes globisporus</name>
    <dbReference type="NCBI Taxonomy" id="113565"/>
    <lineage>
        <taxon>Bacteria</taxon>
        <taxon>Bacillati</taxon>
        <taxon>Actinomycetota</taxon>
        <taxon>Actinomycetes</taxon>
        <taxon>Micromonosporales</taxon>
        <taxon>Micromonosporaceae</taxon>
        <taxon>Paractinoplanes</taxon>
    </lineage>
</organism>